<gene>
    <name evidence="2" type="ORF">AWW68_16380</name>
</gene>
<dbReference type="AlphaFoldDB" id="A0A150X6A6"/>
<dbReference type="EMBL" id="LRPC01000028">
    <property type="protein sequence ID" value="KYG74224.1"/>
    <property type="molecule type" value="Genomic_DNA"/>
</dbReference>
<accession>A0A150X6A6</accession>
<comment type="caution">
    <text evidence="2">The sequence shown here is derived from an EMBL/GenBank/DDBJ whole genome shotgun (WGS) entry which is preliminary data.</text>
</comment>
<evidence type="ECO:0000256" key="1">
    <source>
        <dbReference type="SAM" id="SignalP"/>
    </source>
</evidence>
<feature type="signal peptide" evidence="1">
    <location>
        <begin position="1"/>
        <end position="20"/>
    </location>
</feature>
<keyword evidence="1" id="KW-0732">Signal</keyword>
<name>A0A150X6A6_9BACT</name>
<dbReference type="Proteomes" id="UP000075606">
    <property type="component" value="Unassembled WGS sequence"/>
</dbReference>
<feature type="chain" id="PRO_5007574267" description="DUF4197 domain-containing protein" evidence="1">
    <location>
        <begin position="21"/>
        <end position="234"/>
    </location>
</feature>
<sequence>MRNLYFVLMSLLVMSCSSQAQILQKAKGLLGGDAAFTKEEAANALKQALEQGTVKGVSVVSQVDGYLKNPEIKIPFPPEAENVEQKLRAIGLGNQVDEAVESLNRAAEDAASEAKDIFITAIKALTIQDAINIVKGEQDAATRFLERTTTAELTAKFSPIINSSLQKVNATKYWGDVMGTYNKIPFVKKVETDLTAYVTQKAIDGLFVMIANEELNIRQNPAARTTELLKKVFK</sequence>
<evidence type="ECO:0008006" key="4">
    <source>
        <dbReference type="Google" id="ProtNLM"/>
    </source>
</evidence>
<dbReference type="PROSITE" id="PS51257">
    <property type="entry name" value="PROKAR_LIPOPROTEIN"/>
    <property type="match status" value="1"/>
</dbReference>
<evidence type="ECO:0000313" key="3">
    <source>
        <dbReference type="Proteomes" id="UP000075606"/>
    </source>
</evidence>
<evidence type="ECO:0000313" key="2">
    <source>
        <dbReference type="EMBL" id="KYG74224.1"/>
    </source>
</evidence>
<organism evidence="2 3">
    <name type="scientific">Roseivirga spongicola</name>
    <dbReference type="NCBI Taxonomy" id="333140"/>
    <lineage>
        <taxon>Bacteria</taxon>
        <taxon>Pseudomonadati</taxon>
        <taxon>Bacteroidota</taxon>
        <taxon>Cytophagia</taxon>
        <taxon>Cytophagales</taxon>
        <taxon>Roseivirgaceae</taxon>
        <taxon>Roseivirga</taxon>
    </lineage>
</organism>
<proteinExistence type="predicted"/>
<protein>
    <recommendedName>
        <fullName evidence="4">DUF4197 domain-containing protein</fullName>
    </recommendedName>
</protein>
<dbReference type="InterPro" id="IPR025245">
    <property type="entry name" value="DUF4197"/>
</dbReference>
<reference evidence="2 3" key="1">
    <citation type="submission" date="2016-01" db="EMBL/GenBank/DDBJ databases">
        <title>Genome sequencing of Roseivirga spongicola UST030701-084.</title>
        <authorList>
            <person name="Selvaratnam C."/>
            <person name="Thevarajoo S."/>
            <person name="Goh K.M."/>
            <person name="Ee R."/>
            <person name="Chan K.-G."/>
            <person name="Chong C.S."/>
        </authorList>
    </citation>
    <scope>NUCLEOTIDE SEQUENCE [LARGE SCALE GENOMIC DNA]</scope>
    <source>
        <strain evidence="2 3">UST030701-084</strain>
    </source>
</reference>
<dbReference type="OrthoDB" id="5292580at2"/>
<keyword evidence="3" id="KW-1185">Reference proteome</keyword>
<dbReference type="RefSeq" id="WP_068223928.1">
    <property type="nucleotide sequence ID" value="NZ_CP139724.1"/>
</dbReference>
<dbReference type="Pfam" id="PF13852">
    <property type="entry name" value="DUF4197"/>
    <property type="match status" value="1"/>
</dbReference>